<dbReference type="Pfam" id="PF13181">
    <property type="entry name" value="TPR_8"/>
    <property type="match status" value="1"/>
</dbReference>
<evidence type="ECO:0000313" key="3">
    <source>
        <dbReference type="Proteomes" id="UP000011058"/>
    </source>
</evidence>
<proteinExistence type="predicted"/>
<reference evidence="2 3" key="1">
    <citation type="journal article" date="2012" name="J. Bacteriol.">
        <title>Genome Sequence of Fibrella aestuarina BUZ 2T, a Filamentous Marine Bacterium.</title>
        <authorList>
            <person name="Filippini M."/>
            <person name="Qi W."/>
            <person name="Blom J."/>
            <person name="Goesmann A."/>
            <person name="Smits T.H."/>
            <person name="Bagheri H.C."/>
        </authorList>
    </citation>
    <scope>NUCLEOTIDE SEQUENCE [LARGE SCALE GENOMIC DNA]</scope>
    <source>
        <strain evidence="3">BUZ 2T</strain>
    </source>
</reference>
<sequence length="1013" mass="112361">MLPLSQRVTPRVWGAVCVAAGSALTLPLMAQRTLSYTEPDLLYRNGIELFEKQNFAAARTEFERYLAQRRPLLNTSGTPAAGSPAGDPNTVSAEYYMALSSLYADEPGAEALVDRFVRNHSEHPKAGELYGDLGLYYVGQQDYTNGVTYLEKAIRQANTGAKQRDYQFNLALAYYNTQDLTKALPLFNAIKTDPGYTNAAAASYYAGVINFRNGNYNEAISDFRRIETNPTYQNEVPNWLAQAYYKQGRYDELLAYTEPLLKRNGGAALAEVSLFTAEVYYRQGNYAQAIPAYKRYLTAKGSAAPAALKYRYGQSLYKVGNYTDAVAQLKPIASGKDTTAQYAAYTLGISYLQQDNPAYALTAFDQAGRLAFNPSIQEEARFTHAKLQLDQKRGSEAITELNDFLKKYPDSRFENEANELVGEAYLASNNYPAAIAYIEKLKRRTPRINAQYQRLTFNQGVADFNAERYDAAIANLNKSLGTSADANLKLDATFWKAEALSAQKKWAEAIPLYTQTRTADAYAKRSLYGLGYAAYNQKDYSRALGYFREFVRGNTDDALLGDAYVRIGDALLTTKQYNEAMKAYDQAIATGRADNDYATYQKGVILTYVGRDTEAKSLFDQLQRNPNSRYADDALFQAANVDFEKGAFAAAVSGYTKLIDGRPNSYLLPAALLKRAVAYANQQQYDPAVADYRRILADFGKTPQAQSALLGLQNTLDDAGRSDEFSSALNDYKRTNPASTEVEKAQLENAKSLYFAEKYEQALAAFKAFVQEYPKSANGAEARYYGADASAKTGDVPTALRLYEQLMQEGRSAFATKAASRAADLERKQKNFPNAVRNYRYVLSRANERTDQINAQLGLMDTYYGYKTDSAAVIARELVTAGSIVPGTQNRAQLMLGKVALSRNDYKTAIADFEKTVVLAKDVNGAEANYLIGQAQYQQKKYKESIATLLRFNEQFDGFEYWKGKAFILVADNNVALGELAQARAVLTSIIENAAEAEIVAEAKTKLAALDKK</sequence>
<dbReference type="InterPro" id="IPR019734">
    <property type="entry name" value="TPR_rpt"/>
</dbReference>
<dbReference type="InterPro" id="IPR011990">
    <property type="entry name" value="TPR-like_helical_dom_sf"/>
</dbReference>
<gene>
    <name evidence="2" type="ORF">FAES_3161</name>
</gene>
<name>I0KAL7_9BACT</name>
<protein>
    <submittedName>
        <fullName evidence="2">TPR repeat-containing protein</fullName>
    </submittedName>
</protein>
<dbReference type="OrthoDB" id="9814448at2"/>
<accession>I0KAL7</accession>
<dbReference type="STRING" id="1166018.FAES_3161"/>
<dbReference type="eggNOG" id="COG0457">
    <property type="taxonomic scope" value="Bacteria"/>
</dbReference>
<keyword evidence="3" id="KW-1185">Reference proteome</keyword>
<dbReference type="AlphaFoldDB" id="I0KAL7"/>
<dbReference type="Proteomes" id="UP000011058">
    <property type="component" value="Chromosome"/>
</dbReference>
<dbReference type="HOGENOM" id="CLU_011828_0_0_10"/>
<dbReference type="SUPFAM" id="SSF48452">
    <property type="entry name" value="TPR-like"/>
    <property type="match status" value="4"/>
</dbReference>
<dbReference type="eggNOG" id="COG1729">
    <property type="taxonomic scope" value="Bacteria"/>
</dbReference>
<dbReference type="Pfam" id="PF13432">
    <property type="entry name" value="TPR_16"/>
    <property type="match status" value="6"/>
</dbReference>
<dbReference type="KEGG" id="fae:FAES_3161"/>
<evidence type="ECO:0000256" key="1">
    <source>
        <dbReference type="PROSITE-ProRule" id="PRU00339"/>
    </source>
</evidence>
<dbReference type="PATRIC" id="fig|1166018.3.peg.4932"/>
<keyword evidence="1" id="KW-0802">TPR repeat</keyword>
<dbReference type="Pfam" id="PF13174">
    <property type="entry name" value="TPR_6"/>
    <property type="match status" value="1"/>
</dbReference>
<dbReference type="EMBL" id="HE796683">
    <property type="protein sequence ID" value="CCH01170.1"/>
    <property type="molecule type" value="Genomic_DNA"/>
</dbReference>
<dbReference type="PANTHER" id="PTHR12558:SF13">
    <property type="entry name" value="CELL DIVISION CYCLE PROTEIN 27 HOMOLOG"/>
    <property type="match status" value="1"/>
</dbReference>
<dbReference type="RefSeq" id="WP_015332269.1">
    <property type="nucleotide sequence ID" value="NC_020054.1"/>
</dbReference>
<dbReference type="Gene3D" id="1.25.40.10">
    <property type="entry name" value="Tetratricopeptide repeat domain"/>
    <property type="match status" value="8"/>
</dbReference>
<feature type="repeat" description="TPR" evidence="1">
    <location>
        <begin position="561"/>
        <end position="594"/>
    </location>
</feature>
<dbReference type="SMART" id="SM00028">
    <property type="entry name" value="TPR"/>
    <property type="match status" value="14"/>
</dbReference>
<dbReference type="PROSITE" id="PS50005">
    <property type="entry name" value="TPR"/>
    <property type="match status" value="2"/>
</dbReference>
<organism evidence="2 3">
    <name type="scientific">Fibrella aestuarina BUZ 2</name>
    <dbReference type="NCBI Taxonomy" id="1166018"/>
    <lineage>
        <taxon>Bacteria</taxon>
        <taxon>Pseudomonadati</taxon>
        <taxon>Bacteroidota</taxon>
        <taxon>Cytophagia</taxon>
        <taxon>Cytophagales</taxon>
        <taxon>Spirosomataceae</taxon>
        <taxon>Fibrella</taxon>
    </lineage>
</organism>
<feature type="repeat" description="TPR" evidence="1">
    <location>
        <begin position="524"/>
        <end position="557"/>
    </location>
</feature>
<evidence type="ECO:0000313" key="2">
    <source>
        <dbReference type="EMBL" id="CCH01170.1"/>
    </source>
</evidence>
<dbReference type="PANTHER" id="PTHR12558">
    <property type="entry name" value="CELL DIVISION CYCLE 16,23,27"/>
    <property type="match status" value="1"/>
</dbReference>